<keyword evidence="1" id="KW-0472">Membrane</keyword>
<evidence type="ECO:0000256" key="1">
    <source>
        <dbReference type="SAM" id="Phobius"/>
    </source>
</evidence>
<sequence length="232" mass="26102">MFFRKHSLWLPRWYVVLALSALIVFSLLYTVKHTARWLAVSKPLPEAQLLVVEGWLGELLLLEALEEFRSGHYQKMITTGGPELSRYRPEYASYAEQAAAFLLNQGVDETQITALPAPASAQNRTYLSAVILRNWLDDQAFDSTTINIFTADVHAMRTRRLFEMALAGKHQLGIIAAKPEGFSLSAWWQTSEGAKTVLGEVVGNLWVSCCFKPGEPGSHYEMWAVEPSRNID</sequence>
<dbReference type="PATRIC" id="fig|1286106.3.peg.2476"/>
<name>M7NXY2_9GAMM</name>
<reference evidence="3 4" key="1">
    <citation type="journal article" date="2013" name="Genome Announc.">
        <title>Draft Genome Sequence of Methylophaga lonarensis MPLT, a Haloalkaliphilic (Non-Methane-Utilizing) Methylotroph.</title>
        <authorList>
            <person name="Shetty S.A."/>
            <person name="Marathe N.P."/>
            <person name="Munot H."/>
            <person name="Antony C.P."/>
            <person name="Dhotre D.P."/>
            <person name="Murrell J.C."/>
            <person name="Shouche Y.S."/>
        </authorList>
    </citation>
    <scope>NUCLEOTIDE SEQUENCE [LARGE SCALE GENOMIC DNA]</scope>
    <source>
        <strain evidence="3 4">MPL</strain>
    </source>
</reference>
<keyword evidence="1" id="KW-0812">Transmembrane</keyword>
<dbReference type="STRING" id="1286106.MPL1_12396"/>
<dbReference type="EMBL" id="APHR01000075">
    <property type="protein sequence ID" value="EMR12066.1"/>
    <property type="molecule type" value="Genomic_DNA"/>
</dbReference>
<feature type="domain" description="DUF218" evidence="2">
    <location>
        <begin position="61"/>
        <end position="179"/>
    </location>
</feature>
<dbReference type="eggNOG" id="COG1434">
    <property type="taxonomic scope" value="Bacteria"/>
</dbReference>
<evidence type="ECO:0000259" key="2">
    <source>
        <dbReference type="Pfam" id="PF02698"/>
    </source>
</evidence>
<protein>
    <recommendedName>
        <fullName evidence="2">DUF218 domain-containing protein</fullName>
    </recommendedName>
</protein>
<keyword evidence="1" id="KW-1133">Transmembrane helix</keyword>
<evidence type="ECO:0000313" key="3">
    <source>
        <dbReference type="EMBL" id="EMR12066.1"/>
    </source>
</evidence>
<accession>M7NXY2</accession>
<comment type="caution">
    <text evidence="3">The sequence shown here is derived from an EMBL/GenBank/DDBJ whole genome shotgun (WGS) entry which is preliminary data.</text>
</comment>
<keyword evidence="4" id="KW-1185">Reference proteome</keyword>
<dbReference type="AlphaFoldDB" id="M7NXY2"/>
<feature type="transmembrane region" description="Helical" evidence="1">
    <location>
        <begin position="12"/>
        <end position="31"/>
    </location>
</feature>
<dbReference type="Proteomes" id="UP000012019">
    <property type="component" value="Unassembled WGS sequence"/>
</dbReference>
<gene>
    <name evidence="3" type="ORF">MPL1_12396</name>
</gene>
<dbReference type="InterPro" id="IPR003848">
    <property type="entry name" value="DUF218"/>
</dbReference>
<proteinExistence type="predicted"/>
<evidence type="ECO:0000313" key="4">
    <source>
        <dbReference type="Proteomes" id="UP000012019"/>
    </source>
</evidence>
<dbReference type="RefSeq" id="WP_009727422.1">
    <property type="nucleotide sequence ID" value="NZ_APHR01000075.1"/>
</dbReference>
<organism evidence="3 4">
    <name type="scientific">Methylophaga lonarensis MPL</name>
    <dbReference type="NCBI Taxonomy" id="1286106"/>
    <lineage>
        <taxon>Bacteria</taxon>
        <taxon>Pseudomonadati</taxon>
        <taxon>Pseudomonadota</taxon>
        <taxon>Gammaproteobacteria</taxon>
        <taxon>Thiotrichales</taxon>
        <taxon>Piscirickettsiaceae</taxon>
        <taxon>Methylophaga</taxon>
    </lineage>
</organism>
<dbReference type="Pfam" id="PF02698">
    <property type="entry name" value="DUF218"/>
    <property type="match status" value="1"/>
</dbReference>